<dbReference type="PANTHER" id="PTHR21666">
    <property type="entry name" value="PEPTIDASE-RELATED"/>
    <property type="match status" value="1"/>
</dbReference>
<gene>
    <name evidence="2" type="ORF">GCM10007383_09840</name>
</gene>
<organism evidence="2 3">
    <name type="scientific">Arenibacter certesii</name>
    <dbReference type="NCBI Taxonomy" id="228955"/>
    <lineage>
        <taxon>Bacteria</taxon>
        <taxon>Pseudomonadati</taxon>
        <taxon>Bacteroidota</taxon>
        <taxon>Flavobacteriia</taxon>
        <taxon>Flavobacteriales</taxon>
        <taxon>Flavobacteriaceae</taxon>
        <taxon>Arenibacter</taxon>
    </lineage>
</organism>
<evidence type="ECO:0000259" key="1">
    <source>
        <dbReference type="Pfam" id="PF01551"/>
    </source>
</evidence>
<sequence>MCLFYIIWHSPFVSEQRLEDSAATIDRYGERLKVNLESNSTGENLTERERDQLLMAIEERIVGFLYQIPDYSYISSLETYLQYRPKLLEQFPSAVPLEKDNFTITSNYGIRVHPITRKEKKHYGIDLATTPGKKVYASASGTILDILYSKKGYGTHIIIKHRFGFETLYGHLNKVLVRKGQTVDQHEIIGMVGNTGNSTGYHLHYEILKNQVKIDPLASFDLKKKIYDELFMGNLETEGEK</sequence>
<dbReference type="CDD" id="cd12797">
    <property type="entry name" value="M23_peptidase"/>
    <property type="match status" value="1"/>
</dbReference>
<dbReference type="Proteomes" id="UP000634668">
    <property type="component" value="Unassembled WGS sequence"/>
</dbReference>
<dbReference type="Pfam" id="PF01551">
    <property type="entry name" value="Peptidase_M23"/>
    <property type="match status" value="1"/>
</dbReference>
<dbReference type="GO" id="GO:0004222">
    <property type="term" value="F:metalloendopeptidase activity"/>
    <property type="evidence" value="ECO:0007669"/>
    <property type="project" value="TreeGrafter"/>
</dbReference>
<feature type="domain" description="M23ase beta-sheet core" evidence="1">
    <location>
        <begin position="121"/>
        <end position="216"/>
    </location>
</feature>
<keyword evidence="3" id="KW-1185">Reference proteome</keyword>
<protein>
    <recommendedName>
        <fullName evidence="1">M23ase beta-sheet core domain-containing protein</fullName>
    </recommendedName>
</protein>
<dbReference type="PANTHER" id="PTHR21666:SF285">
    <property type="entry name" value="M23 FAMILY METALLOPEPTIDASE"/>
    <property type="match status" value="1"/>
</dbReference>
<dbReference type="InterPro" id="IPR016047">
    <property type="entry name" value="M23ase_b-sheet_dom"/>
</dbReference>
<proteinExistence type="predicted"/>
<dbReference type="SUPFAM" id="SSF51261">
    <property type="entry name" value="Duplicated hybrid motif"/>
    <property type="match status" value="1"/>
</dbReference>
<evidence type="ECO:0000313" key="3">
    <source>
        <dbReference type="Proteomes" id="UP000634668"/>
    </source>
</evidence>
<accession>A0A918IQM3</accession>
<dbReference type="Gene3D" id="2.70.70.10">
    <property type="entry name" value="Glucose Permease (Domain IIA)"/>
    <property type="match status" value="1"/>
</dbReference>
<dbReference type="EMBL" id="BMWP01000004">
    <property type="protein sequence ID" value="GGW26644.1"/>
    <property type="molecule type" value="Genomic_DNA"/>
</dbReference>
<dbReference type="AlphaFoldDB" id="A0A918IQM3"/>
<reference evidence="2" key="1">
    <citation type="journal article" date="2014" name="Int. J. Syst. Evol. Microbiol.">
        <title>Complete genome sequence of Corynebacterium casei LMG S-19264T (=DSM 44701T), isolated from a smear-ripened cheese.</title>
        <authorList>
            <consortium name="US DOE Joint Genome Institute (JGI-PGF)"/>
            <person name="Walter F."/>
            <person name="Albersmeier A."/>
            <person name="Kalinowski J."/>
            <person name="Ruckert C."/>
        </authorList>
    </citation>
    <scope>NUCLEOTIDE SEQUENCE</scope>
    <source>
        <strain evidence="2">KCTC 12113</strain>
    </source>
</reference>
<evidence type="ECO:0000313" key="2">
    <source>
        <dbReference type="EMBL" id="GGW26644.1"/>
    </source>
</evidence>
<reference evidence="2" key="2">
    <citation type="submission" date="2020-09" db="EMBL/GenBank/DDBJ databases">
        <authorList>
            <person name="Sun Q."/>
            <person name="Kim S."/>
        </authorList>
    </citation>
    <scope>NUCLEOTIDE SEQUENCE</scope>
    <source>
        <strain evidence="2">KCTC 12113</strain>
    </source>
</reference>
<name>A0A918IQM3_9FLAO</name>
<comment type="caution">
    <text evidence="2">The sequence shown here is derived from an EMBL/GenBank/DDBJ whole genome shotgun (WGS) entry which is preliminary data.</text>
</comment>
<dbReference type="InterPro" id="IPR050570">
    <property type="entry name" value="Cell_wall_metabolism_enzyme"/>
</dbReference>
<dbReference type="InterPro" id="IPR011055">
    <property type="entry name" value="Dup_hybrid_motif"/>
</dbReference>